<dbReference type="EMBL" id="MN739804">
    <property type="protein sequence ID" value="QHT26909.1"/>
    <property type="molecule type" value="Genomic_DNA"/>
</dbReference>
<reference evidence="2" key="1">
    <citation type="journal article" date="2020" name="Nature">
        <title>Giant virus diversity and host interactions through global metagenomics.</title>
        <authorList>
            <person name="Schulz F."/>
            <person name="Roux S."/>
            <person name="Paez-Espino D."/>
            <person name="Jungbluth S."/>
            <person name="Walsh D.A."/>
            <person name="Denef V.J."/>
            <person name="McMahon K.D."/>
            <person name="Konstantinidis K.T."/>
            <person name="Eloe-Fadrosh E.A."/>
            <person name="Kyrpides N.C."/>
            <person name="Woyke T."/>
        </authorList>
    </citation>
    <scope>NUCLEOTIDE SEQUENCE</scope>
    <source>
        <strain evidence="2">GVMAG-M-3300023179-2</strain>
    </source>
</reference>
<name>A0A6C0EF70_9ZZZZ</name>
<organism evidence="2">
    <name type="scientific">viral metagenome</name>
    <dbReference type="NCBI Taxonomy" id="1070528"/>
    <lineage>
        <taxon>unclassified sequences</taxon>
        <taxon>metagenomes</taxon>
        <taxon>organismal metagenomes</taxon>
    </lineage>
</organism>
<feature type="domain" description="Bacteriophage T5 Orf172 DNA-binding" evidence="1">
    <location>
        <begin position="149"/>
        <end position="234"/>
    </location>
</feature>
<proteinExistence type="predicted"/>
<accession>A0A6C0EF70</accession>
<protein>
    <recommendedName>
        <fullName evidence="1">Bacteriophage T5 Orf172 DNA-binding domain-containing protein</fullName>
    </recommendedName>
</protein>
<sequence>MEDFLKKFSTIPKKFIKDFFIIAKEEYSDNELIIDFDIVCKWLNVRKDNLKTILLNNFEEDFDYTIEIKKKKQTNSTGKTTYHEIFITPNCMKELCMISQTKKAKEVRKYFIALEKLIKKYFEDIKNQMYKKIGILEQNQKPKLDIKKGVIYILEAQNTDTTLYKLGKSEDIKKRLKTYNTGNANDVEPLFIVKVSDITTTENCIKSLCRKYQYRKYKEIYEIDLELFKKVLETCSDISEELAKEYNNKKIKKEFINKISRMKNPTINNKYFMYLSKN</sequence>
<evidence type="ECO:0000313" key="2">
    <source>
        <dbReference type="EMBL" id="QHT26909.1"/>
    </source>
</evidence>
<evidence type="ECO:0000259" key="1">
    <source>
        <dbReference type="Pfam" id="PF10544"/>
    </source>
</evidence>
<dbReference type="Pfam" id="PF10544">
    <property type="entry name" value="T5orf172"/>
    <property type="match status" value="1"/>
</dbReference>
<dbReference type="AlphaFoldDB" id="A0A6C0EF70"/>
<dbReference type="InterPro" id="IPR018306">
    <property type="entry name" value="Phage_T5_Orf172_DNA-bd"/>
</dbReference>